<accession>A0ABN9LWX9</accession>
<protein>
    <submittedName>
        <fullName evidence="2">Uncharacterized protein</fullName>
    </submittedName>
</protein>
<dbReference type="EMBL" id="CAUEEQ010034158">
    <property type="protein sequence ID" value="CAJ0951974.1"/>
    <property type="molecule type" value="Genomic_DNA"/>
</dbReference>
<gene>
    <name evidence="2" type="ORF">RIMI_LOCUS13678901</name>
</gene>
<evidence type="ECO:0000313" key="2">
    <source>
        <dbReference type="EMBL" id="CAJ0951974.1"/>
    </source>
</evidence>
<reference evidence="2" key="1">
    <citation type="submission" date="2023-07" db="EMBL/GenBank/DDBJ databases">
        <authorList>
            <person name="Stuckert A."/>
        </authorList>
    </citation>
    <scope>NUCLEOTIDE SEQUENCE</scope>
</reference>
<sequence>MVYQVEDLTIVKVEVEEGEMMRSDLPGISEVKEEVPVDVTAENPSKNPEKNVNLSLNCKVEDKGENLITVNVHPELDSTDPSYNQCDYEESSPEHSQITSTDQKESEMFQCGVCGKEFTKSLEEFTQGRSSIPVQNVANVLPRSQNLINVKEVTQERSCIHV</sequence>
<comment type="caution">
    <text evidence="2">The sequence shown here is derived from an EMBL/GenBank/DDBJ whole genome shotgun (WGS) entry which is preliminary data.</text>
</comment>
<name>A0ABN9LWX9_9NEOB</name>
<evidence type="ECO:0000313" key="3">
    <source>
        <dbReference type="Proteomes" id="UP001176940"/>
    </source>
</evidence>
<dbReference type="Proteomes" id="UP001176940">
    <property type="component" value="Unassembled WGS sequence"/>
</dbReference>
<keyword evidence="3" id="KW-1185">Reference proteome</keyword>
<proteinExistence type="predicted"/>
<organism evidence="2 3">
    <name type="scientific">Ranitomeya imitator</name>
    <name type="common">mimic poison frog</name>
    <dbReference type="NCBI Taxonomy" id="111125"/>
    <lineage>
        <taxon>Eukaryota</taxon>
        <taxon>Metazoa</taxon>
        <taxon>Chordata</taxon>
        <taxon>Craniata</taxon>
        <taxon>Vertebrata</taxon>
        <taxon>Euteleostomi</taxon>
        <taxon>Amphibia</taxon>
        <taxon>Batrachia</taxon>
        <taxon>Anura</taxon>
        <taxon>Neobatrachia</taxon>
        <taxon>Hyloidea</taxon>
        <taxon>Dendrobatidae</taxon>
        <taxon>Dendrobatinae</taxon>
        <taxon>Ranitomeya</taxon>
    </lineage>
</organism>
<feature type="region of interest" description="Disordered" evidence="1">
    <location>
        <begin position="74"/>
        <end position="103"/>
    </location>
</feature>
<evidence type="ECO:0000256" key="1">
    <source>
        <dbReference type="SAM" id="MobiDB-lite"/>
    </source>
</evidence>